<evidence type="ECO:0000313" key="3">
    <source>
        <dbReference type="Proteomes" id="UP001549920"/>
    </source>
</evidence>
<reference evidence="2 3" key="1">
    <citation type="submission" date="2024-06" db="EMBL/GenBank/DDBJ databases">
        <title>A chromosome-level genome assembly of beet webworm, Loxostege sticticalis.</title>
        <authorList>
            <person name="Zhang Y."/>
        </authorList>
    </citation>
    <scope>NUCLEOTIDE SEQUENCE [LARGE SCALE GENOMIC DNA]</scope>
    <source>
        <strain evidence="2">AQ026</strain>
        <tissue evidence="2">Whole body</tissue>
    </source>
</reference>
<feature type="compositionally biased region" description="Basic and acidic residues" evidence="1">
    <location>
        <begin position="758"/>
        <end position="777"/>
    </location>
</feature>
<feature type="compositionally biased region" description="Basic and acidic residues" evidence="1">
    <location>
        <begin position="388"/>
        <end position="398"/>
    </location>
</feature>
<feature type="region of interest" description="Disordered" evidence="1">
    <location>
        <begin position="983"/>
        <end position="1185"/>
    </location>
</feature>
<feature type="region of interest" description="Disordered" evidence="1">
    <location>
        <begin position="1271"/>
        <end position="1324"/>
    </location>
</feature>
<feature type="compositionally biased region" description="Low complexity" evidence="1">
    <location>
        <begin position="1303"/>
        <end position="1313"/>
    </location>
</feature>
<feature type="compositionally biased region" description="Basic and acidic residues" evidence="1">
    <location>
        <begin position="988"/>
        <end position="1017"/>
    </location>
</feature>
<feature type="region of interest" description="Disordered" evidence="1">
    <location>
        <begin position="758"/>
        <end position="785"/>
    </location>
</feature>
<dbReference type="Proteomes" id="UP001549920">
    <property type="component" value="Unassembled WGS sequence"/>
</dbReference>
<feature type="region of interest" description="Disordered" evidence="1">
    <location>
        <begin position="225"/>
        <end position="257"/>
    </location>
</feature>
<protein>
    <submittedName>
        <fullName evidence="2">Uncharacterized protein</fullName>
    </submittedName>
</protein>
<feature type="compositionally biased region" description="Basic and acidic residues" evidence="1">
    <location>
        <begin position="876"/>
        <end position="887"/>
    </location>
</feature>
<feature type="compositionally biased region" description="Basic and acidic residues" evidence="1">
    <location>
        <begin position="248"/>
        <end position="257"/>
    </location>
</feature>
<dbReference type="EMBL" id="JBEUOH010000011">
    <property type="protein sequence ID" value="KAL0881316.1"/>
    <property type="molecule type" value="Genomic_DNA"/>
</dbReference>
<proteinExistence type="predicted"/>
<feature type="compositionally biased region" description="Basic and acidic residues" evidence="1">
    <location>
        <begin position="1"/>
        <end position="22"/>
    </location>
</feature>
<feature type="compositionally biased region" description="Polar residues" evidence="1">
    <location>
        <begin position="1314"/>
        <end position="1323"/>
    </location>
</feature>
<feature type="region of interest" description="Disordered" evidence="1">
    <location>
        <begin position="622"/>
        <end position="654"/>
    </location>
</feature>
<feature type="compositionally biased region" description="Basic residues" evidence="1">
    <location>
        <begin position="866"/>
        <end position="875"/>
    </location>
</feature>
<sequence length="1382" mass="152965">MTSSKESSDVIDTHEDDRKQELTELADLPPSGTSLHKRRRGEPPASLSVKPPQTPSDPEGSSPCTAGITPDEHRSFNDAEIPDPEALCDSILQRLKDHDDPISKRGKELASRTKDTFEALDQLEKLLELVDQFLTLKEHNSRLLKKLRDVEHLKKWHSAYKRIHLENERLKAESKDLDLLNELLDAELETEYGQAIFDSMIVSGRSMKRTGSKWKGHSKFGGTLLRKQRSRSAGGEESDAPPGTPLRRRSEGLFNKDVEKSNKVSKWTRVKAAFRWEKAQWHPSAMAGAAGAVAAGAMFGSVALAGSSPSSATLPNPEPRDSASLTPGSALSLTPNSSCEELRLESGTCRKSAPLRDDTNSAFLHAPTQDDSSTSPSPNKLHKSPWGKMRDIIQTHRESVKKKSSRGSKSSPDVVPTRRRSLSDGGDSDAPPALTLTIPSSEELESEPSHPLLRKQRSLELGARPPQHRPPRASKWTKVKRAFLTSASASVPSSPSRHSAFFTDAATRPVATEEQLSADFRKKLTEWQRMKGVRQPPPVPARQDLSEDFLKRWDEWKRMKETNSVPAWEEEAKPDEVLVQTSTGLFKFQGISRSFTRKLHEWEKSRGIAPEASTSALLRAARARNKAPPAPLTRTQSDGSVAPSAAGSGRLHASSLSVNDADDFESEYEGHHSLEGEDCDCEAVRGAVLVEVEAEEVCTAAPLVAVSPRHTPQKPVYTYGQAEARLLCETNATVTGTAVLQPNGAVMFSDSRRVKAKEKTESIAKAPREQSKNFDKSSRRKVIRQPSIEEDAMFIRKTIEEIERGSSSRFREDKDTPDEDAAVEIMDKDMPSSSKGVGSKSSKQISTIKEKEASMEDIQDDNKRKENGKKKSKSRARLEREQSKPSESDTEQDVDTVTVEIPRRRKRPRKASERPRTPPMAHYHTDSEGEVFVLKLKAPEPRDGSPEVIVKTTRKIFSPVVRSGESVPRAVIPLDVEDLAEVTPSMEHCSHQNTEPKKKSETKTNKIKKDTDIRKGSGDLQEGDDQMPRTRPPLPSSPSSQRKPQPKETAPSIRIMIQRYNMKINEEGHTSGASSGTSSPAWRSPTAERRRPPDMPVGVNIRNNPFLEREVQKSASACQLSRRDQTSAEKRLVPTPTTGMDGVLKSHSANALHPEQSRVESPPPLHHQKKIEDSQETIRCTTASTDTIVPDLTRNLPESQKEPSNPLPVLRQMSDVIVPSVTKLISDNPVYFERSVSTVEAPTSSVEAEAAVTRLSERAARIRAARERFLASPVPMRRDGTSSTSDLRPGDRSSRISCESDVTESQSSSTQESNLGRSASTGMVNVDREAWQRVAEGGGRREGRTRSRFSLARLAAKLRRRDEGAVSSLCRQSLLVQLRNKH</sequence>
<feature type="compositionally biased region" description="Basic and acidic residues" evidence="1">
    <location>
        <begin position="1121"/>
        <end position="1132"/>
    </location>
</feature>
<gene>
    <name evidence="2" type="ORF">ABMA27_001197</name>
</gene>
<keyword evidence="3" id="KW-1185">Reference proteome</keyword>
<feature type="compositionally biased region" description="Basic and acidic residues" evidence="1">
    <location>
        <begin position="848"/>
        <end position="865"/>
    </location>
</feature>
<feature type="compositionally biased region" description="Low complexity" evidence="1">
    <location>
        <begin position="367"/>
        <end position="378"/>
    </location>
</feature>
<evidence type="ECO:0000256" key="1">
    <source>
        <dbReference type="SAM" id="MobiDB-lite"/>
    </source>
</evidence>
<feature type="compositionally biased region" description="Low complexity" evidence="1">
    <location>
        <begin position="1070"/>
        <end position="1081"/>
    </location>
</feature>
<organism evidence="2 3">
    <name type="scientific">Loxostege sticticalis</name>
    <name type="common">Beet webworm moth</name>
    <dbReference type="NCBI Taxonomy" id="481309"/>
    <lineage>
        <taxon>Eukaryota</taxon>
        <taxon>Metazoa</taxon>
        <taxon>Ecdysozoa</taxon>
        <taxon>Arthropoda</taxon>
        <taxon>Hexapoda</taxon>
        <taxon>Insecta</taxon>
        <taxon>Pterygota</taxon>
        <taxon>Neoptera</taxon>
        <taxon>Endopterygota</taxon>
        <taxon>Lepidoptera</taxon>
        <taxon>Glossata</taxon>
        <taxon>Ditrysia</taxon>
        <taxon>Pyraloidea</taxon>
        <taxon>Crambidae</taxon>
        <taxon>Pyraustinae</taxon>
        <taxon>Loxostege</taxon>
    </lineage>
</organism>
<feature type="region of interest" description="Disordered" evidence="1">
    <location>
        <begin position="805"/>
        <end position="928"/>
    </location>
</feature>
<feature type="compositionally biased region" description="Polar residues" evidence="1">
    <location>
        <begin position="323"/>
        <end position="339"/>
    </location>
</feature>
<feature type="compositionally biased region" description="Basic and acidic residues" evidence="1">
    <location>
        <begin position="805"/>
        <end position="814"/>
    </location>
</feature>
<feature type="compositionally biased region" description="Low complexity" evidence="1">
    <location>
        <begin position="832"/>
        <end position="843"/>
    </location>
</feature>
<evidence type="ECO:0000313" key="2">
    <source>
        <dbReference type="EMBL" id="KAL0881316.1"/>
    </source>
</evidence>
<feature type="region of interest" description="Disordered" evidence="1">
    <location>
        <begin position="1"/>
        <end position="81"/>
    </location>
</feature>
<feature type="region of interest" description="Disordered" evidence="1">
    <location>
        <begin position="306"/>
        <end position="451"/>
    </location>
</feature>
<name>A0ABR3HXN7_LOXSC</name>
<accession>A0ABR3HXN7</accession>
<comment type="caution">
    <text evidence="2">The sequence shown here is derived from an EMBL/GenBank/DDBJ whole genome shotgun (WGS) entry which is preliminary data.</text>
</comment>